<dbReference type="AlphaFoldDB" id="A0A1S3NEI9"/>
<gene>
    <name evidence="3" type="primary">LOC106578917</name>
</gene>
<feature type="compositionally biased region" description="Low complexity" evidence="1">
    <location>
        <begin position="125"/>
        <end position="142"/>
    </location>
</feature>
<feature type="compositionally biased region" description="Basic and acidic residues" evidence="1">
    <location>
        <begin position="551"/>
        <end position="560"/>
    </location>
</feature>
<dbReference type="GeneID" id="106578917"/>
<feature type="compositionally biased region" description="Basic and acidic residues" evidence="1">
    <location>
        <begin position="519"/>
        <end position="530"/>
    </location>
</feature>
<proteinExistence type="predicted"/>
<dbReference type="OrthoDB" id="10373277at2759"/>
<evidence type="ECO:0000313" key="2">
    <source>
        <dbReference type="Proteomes" id="UP001652741"/>
    </source>
</evidence>
<protein>
    <submittedName>
        <fullName evidence="3">Uncharacterized protein</fullName>
    </submittedName>
</protein>
<accession>A0A1S3NEI9</accession>
<reference evidence="3" key="1">
    <citation type="submission" date="2025-08" db="UniProtKB">
        <authorList>
            <consortium name="RefSeq"/>
        </authorList>
    </citation>
    <scope>IDENTIFICATION</scope>
</reference>
<dbReference type="RefSeq" id="XP_014013650.1">
    <property type="nucleotide sequence ID" value="XM_014158175.2"/>
</dbReference>
<feature type="region of interest" description="Disordered" evidence="1">
    <location>
        <begin position="123"/>
        <end position="157"/>
    </location>
</feature>
<dbReference type="KEGG" id="sasa:106578917"/>
<sequence length="574" mass="62779">MEPSGNRTPEGKDIIHLTKDAEKYAGPSQVPTPVVVVTHSQTSVGVPKKRIYVVPMPRRAPKEPQIQIQTPAADATQTLTPVPSTKHIFIVSQPFSARGSTQTQVPGTRKHIYVVAQPQNAAGVRTQPQTTARITTQPQTTAGKIDPLKVPGQSQIKTPTGVTVKSQIVASVKAQTQPPVGRTDPPNAPRQTRKMVHFQYQPPTARGAAPTKTDAQTQTPTVVAEVVSMLQHGDVRPAPQPYLVHKEEVLRRMDAPEKMSVRTLLMYTGKNSADLDSKNRLVKNLIKAGISPVETPAYITSAFTRLTEGDTTMLCSDMKSLAIKHLNFTNMAEQLIEETNPVQHWSKIIDIKAQLEEMRLCFRDPANSRLMDNVTHGMSTGVMDAAFDIISTLIDYQVQLIACLVNTMPSHQTPTRTAVKTRPSPALQTSVSLVKPPVITIPTPVGPFASLPPLKRLYVIAQPHNNGTQTQPLLCCQETQNGTQTDTQLPKKPLKQQKGRGVQLGPRGSYRKRAASGASDRKQEAAQEKGRGKKVKLNPSPHVAMDTEEEGNAKTTKERTPVNTEGNCSWMFTN</sequence>
<evidence type="ECO:0000256" key="1">
    <source>
        <dbReference type="SAM" id="MobiDB-lite"/>
    </source>
</evidence>
<name>A0A1S3NEI9_SALSA</name>
<organism evidence="2 3">
    <name type="scientific">Salmo salar</name>
    <name type="common">Atlantic salmon</name>
    <dbReference type="NCBI Taxonomy" id="8030"/>
    <lineage>
        <taxon>Eukaryota</taxon>
        <taxon>Metazoa</taxon>
        <taxon>Chordata</taxon>
        <taxon>Craniata</taxon>
        <taxon>Vertebrata</taxon>
        <taxon>Euteleostomi</taxon>
        <taxon>Actinopterygii</taxon>
        <taxon>Neopterygii</taxon>
        <taxon>Teleostei</taxon>
        <taxon>Protacanthopterygii</taxon>
        <taxon>Salmoniformes</taxon>
        <taxon>Salmonidae</taxon>
        <taxon>Salmoninae</taxon>
        <taxon>Salmo</taxon>
    </lineage>
</organism>
<keyword evidence="2" id="KW-1185">Reference proteome</keyword>
<dbReference type="Proteomes" id="UP001652741">
    <property type="component" value="Unplaced"/>
</dbReference>
<feature type="region of interest" description="Disordered" evidence="1">
    <location>
        <begin position="482"/>
        <end position="574"/>
    </location>
</feature>
<feature type="compositionally biased region" description="Polar residues" evidence="1">
    <location>
        <begin position="561"/>
        <end position="574"/>
    </location>
</feature>
<evidence type="ECO:0000313" key="3">
    <source>
        <dbReference type="RefSeq" id="XP_014013650.1"/>
    </source>
</evidence>